<dbReference type="Gene3D" id="3.10.105.10">
    <property type="entry name" value="Dipeptide-binding Protein, Domain 3"/>
    <property type="match status" value="1"/>
</dbReference>
<organism evidence="4 5">
    <name type="scientific">Halotalea alkalilenta</name>
    <dbReference type="NCBI Taxonomy" id="376489"/>
    <lineage>
        <taxon>Bacteria</taxon>
        <taxon>Pseudomonadati</taxon>
        <taxon>Pseudomonadota</taxon>
        <taxon>Gammaproteobacteria</taxon>
        <taxon>Oceanospirillales</taxon>
        <taxon>Halomonadaceae</taxon>
        <taxon>Halotalea</taxon>
    </lineage>
</organism>
<dbReference type="Pfam" id="PF00496">
    <property type="entry name" value="SBP_bac_5"/>
    <property type="match status" value="1"/>
</dbReference>
<evidence type="ECO:0000259" key="3">
    <source>
        <dbReference type="Pfam" id="PF00496"/>
    </source>
</evidence>
<dbReference type="STRING" id="376489.A5892_02725"/>
<name>A0A172YBM2_9GAMM</name>
<dbReference type="AlphaFoldDB" id="A0A172YBM2"/>
<dbReference type="PROSITE" id="PS51318">
    <property type="entry name" value="TAT"/>
    <property type="match status" value="1"/>
</dbReference>
<dbReference type="PANTHER" id="PTHR30290:SF38">
    <property type="entry name" value="D,D-DIPEPTIDE-BINDING PERIPLASMIC PROTEIN DDPA-RELATED"/>
    <property type="match status" value="1"/>
</dbReference>
<feature type="domain" description="Solute-binding protein family 5" evidence="3">
    <location>
        <begin position="96"/>
        <end position="467"/>
    </location>
</feature>
<dbReference type="PANTHER" id="PTHR30290">
    <property type="entry name" value="PERIPLASMIC BINDING COMPONENT OF ABC TRANSPORTER"/>
    <property type="match status" value="1"/>
</dbReference>
<dbReference type="Proteomes" id="UP000077875">
    <property type="component" value="Chromosome"/>
</dbReference>
<dbReference type="InterPro" id="IPR039424">
    <property type="entry name" value="SBP_5"/>
</dbReference>
<sequence>MTDHNKHNQNRGSFDLFTHPTRRQALGLALAGAAGMMLPWSRGGQVMAQSNQQRVIIAFSQEPTVMNPLMPHIEVDEGIHWNVFDPLFRIAPDGNFVPALAAEVPSVANGGISSDGLHWRIKLREGVTWHDGTPFTADDVKFTIDLINNPSFRASRRQGHELVRDIEVISPTEISWRMERGYAPYAALLSSTFIVPKHLLGEVEDPNSAPFNNAPVGTGAYQWDARVAGDHISLRRNPDYFDTPAVIEQAVFKYVPDLNVLYTQYKTGDIDFTGLQGITPDHYEEARNISGRTLLELPAASVESVALNLGRPQFQDPKVRQALYLAIDKASIIDALYYGLPTATESYMPQQSRYYNAELPEQRFDIDAANQLLDEAGWERGGDGIRAKDGVRLSFTNSTTAGNQVREQVQQFIQQTWREIGVEMSISNLPPAVMWGEYWTMSQFDSVVVGINFLTGADPDVSDYFGSRAISAQGGAGQNCFQFANEEADQLLAEGGANQDPEQRLPIYLRLQELIRDELPMLPLFQYTNLRGHREGLEGFENNVNLRIESWNVKAWRWS</sequence>
<dbReference type="InterPro" id="IPR030678">
    <property type="entry name" value="Peptide/Ni-bd"/>
</dbReference>
<dbReference type="InterPro" id="IPR000914">
    <property type="entry name" value="SBP_5_dom"/>
</dbReference>
<dbReference type="GO" id="GO:0030288">
    <property type="term" value="C:outer membrane-bounded periplasmic space"/>
    <property type="evidence" value="ECO:0007669"/>
    <property type="project" value="UniProtKB-ARBA"/>
</dbReference>
<dbReference type="EMBL" id="CP015243">
    <property type="protein sequence ID" value="ANF56516.1"/>
    <property type="molecule type" value="Genomic_DNA"/>
</dbReference>
<evidence type="ECO:0000256" key="2">
    <source>
        <dbReference type="ARBA" id="ARBA00022729"/>
    </source>
</evidence>
<evidence type="ECO:0000313" key="4">
    <source>
        <dbReference type="EMBL" id="ANF56516.1"/>
    </source>
</evidence>
<comment type="similarity">
    <text evidence="1">Belongs to the bacterial solute-binding protein 5 family.</text>
</comment>
<proteinExistence type="inferred from homology"/>
<evidence type="ECO:0000256" key="1">
    <source>
        <dbReference type="ARBA" id="ARBA00005695"/>
    </source>
</evidence>
<dbReference type="Gene3D" id="3.40.190.10">
    <property type="entry name" value="Periplasmic binding protein-like II"/>
    <property type="match status" value="1"/>
</dbReference>
<dbReference type="SUPFAM" id="SSF53850">
    <property type="entry name" value="Periplasmic binding protein-like II"/>
    <property type="match status" value="1"/>
</dbReference>
<dbReference type="KEGG" id="haa:A5892_02725"/>
<keyword evidence="2" id="KW-0732">Signal</keyword>
<dbReference type="Gene3D" id="3.90.76.10">
    <property type="entry name" value="Dipeptide-binding Protein, Domain 1"/>
    <property type="match status" value="1"/>
</dbReference>
<accession>A0A172YBM2</accession>
<dbReference type="CDD" id="cd08513">
    <property type="entry name" value="PBP2_thermophilic_Hb8_like"/>
    <property type="match status" value="1"/>
</dbReference>
<dbReference type="GO" id="GO:1904680">
    <property type="term" value="F:peptide transmembrane transporter activity"/>
    <property type="evidence" value="ECO:0007669"/>
    <property type="project" value="TreeGrafter"/>
</dbReference>
<dbReference type="GO" id="GO:0015833">
    <property type="term" value="P:peptide transport"/>
    <property type="evidence" value="ECO:0007669"/>
    <property type="project" value="TreeGrafter"/>
</dbReference>
<keyword evidence="5" id="KW-1185">Reference proteome</keyword>
<protein>
    <submittedName>
        <fullName evidence="4">ABC transporter substrate-binding protein</fullName>
    </submittedName>
</protein>
<evidence type="ECO:0000313" key="5">
    <source>
        <dbReference type="Proteomes" id="UP000077875"/>
    </source>
</evidence>
<gene>
    <name evidence="4" type="ORF">A5892_02725</name>
</gene>
<dbReference type="GO" id="GO:0043190">
    <property type="term" value="C:ATP-binding cassette (ABC) transporter complex"/>
    <property type="evidence" value="ECO:0007669"/>
    <property type="project" value="InterPro"/>
</dbReference>
<dbReference type="PIRSF" id="PIRSF002741">
    <property type="entry name" value="MppA"/>
    <property type="match status" value="1"/>
</dbReference>
<dbReference type="InterPro" id="IPR006311">
    <property type="entry name" value="TAT_signal"/>
</dbReference>
<dbReference type="RefSeq" id="WP_064121494.1">
    <property type="nucleotide sequence ID" value="NZ_CP015243.1"/>
</dbReference>
<reference evidence="4 5" key="1">
    <citation type="submission" date="2016-04" db="EMBL/GenBank/DDBJ databases">
        <title>Complete Genome Sequence of Halotalea alkalilenta IHB B 13600.</title>
        <authorList>
            <person name="Swarnkar M.K."/>
            <person name="Sharma A."/>
            <person name="Kaushal K."/>
            <person name="Soni R."/>
            <person name="Rana S."/>
            <person name="Singh A.K."/>
            <person name="Gulati A."/>
        </authorList>
    </citation>
    <scope>NUCLEOTIDE SEQUENCE [LARGE SCALE GENOMIC DNA]</scope>
    <source>
        <strain evidence="4 5">IHB B 13600</strain>
    </source>
</reference>